<keyword evidence="2" id="KW-0143">Chaperone</keyword>
<dbReference type="PRINTS" id="PR00625">
    <property type="entry name" value="JDOMAIN"/>
</dbReference>
<evidence type="ECO:0000256" key="2">
    <source>
        <dbReference type="ARBA" id="ARBA00023186"/>
    </source>
</evidence>
<evidence type="ECO:0000259" key="3">
    <source>
        <dbReference type="PROSITE" id="PS50076"/>
    </source>
</evidence>
<dbReference type="InterPro" id="IPR036869">
    <property type="entry name" value="J_dom_sf"/>
</dbReference>
<dbReference type="GO" id="GO:0051082">
    <property type="term" value="F:unfolded protein binding"/>
    <property type="evidence" value="ECO:0007669"/>
    <property type="project" value="InterPro"/>
</dbReference>
<evidence type="ECO:0000313" key="5">
    <source>
        <dbReference type="Proteomes" id="UP000440004"/>
    </source>
</evidence>
<dbReference type="AlphaFoldDB" id="A0A6A7KBD2"/>
<comment type="caution">
    <text evidence="4">The sequence shown here is derived from an EMBL/GenBank/DDBJ whole genome shotgun (WGS) entry which is preliminary data.</text>
</comment>
<dbReference type="EMBL" id="WHNX01000028">
    <property type="protein sequence ID" value="MPW26828.1"/>
    <property type="molecule type" value="Genomic_DNA"/>
</dbReference>
<dbReference type="GO" id="GO:0042026">
    <property type="term" value="P:protein refolding"/>
    <property type="evidence" value="ECO:0007669"/>
    <property type="project" value="TreeGrafter"/>
</dbReference>
<dbReference type="CDD" id="cd10747">
    <property type="entry name" value="DnaJ_C"/>
    <property type="match status" value="1"/>
</dbReference>
<dbReference type="Proteomes" id="UP000440004">
    <property type="component" value="Unassembled WGS sequence"/>
</dbReference>
<dbReference type="InterPro" id="IPR008971">
    <property type="entry name" value="HSP40/DnaJ_pept-bd"/>
</dbReference>
<dbReference type="RefSeq" id="WP_152805854.1">
    <property type="nucleotide sequence ID" value="NZ_WHNX01000028.1"/>
</dbReference>
<dbReference type="Pfam" id="PF00226">
    <property type="entry name" value="DnaJ"/>
    <property type="match status" value="1"/>
</dbReference>
<dbReference type="PANTHER" id="PTHR43096">
    <property type="entry name" value="DNAJ HOMOLOG 1, MITOCHONDRIAL-RELATED"/>
    <property type="match status" value="1"/>
</dbReference>
<dbReference type="SMART" id="SM00271">
    <property type="entry name" value="DnaJ"/>
    <property type="match status" value="1"/>
</dbReference>
<keyword evidence="1" id="KW-0235">DNA replication</keyword>
<dbReference type="Gene3D" id="1.10.287.110">
    <property type="entry name" value="DnaJ domain"/>
    <property type="match status" value="1"/>
</dbReference>
<dbReference type="SUPFAM" id="SSF49493">
    <property type="entry name" value="HSP40/DnaJ peptide-binding domain"/>
    <property type="match status" value="2"/>
</dbReference>
<dbReference type="PROSITE" id="PS00636">
    <property type="entry name" value="DNAJ_1"/>
    <property type="match status" value="1"/>
</dbReference>
<evidence type="ECO:0000313" key="4">
    <source>
        <dbReference type="EMBL" id="MPW26828.1"/>
    </source>
</evidence>
<dbReference type="CDD" id="cd06257">
    <property type="entry name" value="DnaJ"/>
    <property type="match status" value="1"/>
</dbReference>
<dbReference type="InterPro" id="IPR018253">
    <property type="entry name" value="DnaJ_domain_CS"/>
</dbReference>
<dbReference type="GO" id="GO:0005737">
    <property type="term" value="C:cytoplasm"/>
    <property type="evidence" value="ECO:0007669"/>
    <property type="project" value="TreeGrafter"/>
</dbReference>
<dbReference type="PROSITE" id="PS50076">
    <property type="entry name" value="DNAJ_2"/>
    <property type="match status" value="1"/>
</dbReference>
<protein>
    <submittedName>
        <fullName evidence="4">DnaJ domain-containing protein</fullName>
    </submittedName>
</protein>
<evidence type="ECO:0000256" key="1">
    <source>
        <dbReference type="ARBA" id="ARBA00022705"/>
    </source>
</evidence>
<gene>
    <name evidence="4" type="ORF">GC105_13655</name>
</gene>
<dbReference type="Pfam" id="PF01556">
    <property type="entry name" value="DnaJ_C"/>
    <property type="match status" value="1"/>
</dbReference>
<dbReference type="InterPro" id="IPR001623">
    <property type="entry name" value="DnaJ_domain"/>
</dbReference>
<reference evidence="4 5" key="1">
    <citation type="submission" date="2019-10" db="EMBL/GenBank/DDBJ databases">
        <title>Alkalibaculum tamaniensis sp.nov., a new alkaliphilic acetogen, isolated on methoxylated aromatics from a mud volcano.</title>
        <authorList>
            <person name="Khomyakova M.A."/>
            <person name="Merkel A.Y."/>
            <person name="Bonch-Osmolovskaya E.A."/>
            <person name="Slobodkin A.I."/>
        </authorList>
    </citation>
    <scope>NUCLEOTIDE SEQUENCE [LARGE SCALE GENOMIC DNA]</scope>
    <source>
        <strain evidence="4 5">M08DMB</strain>
    </source>
</reference>
<feature type="domain" description="J" evidence="3">
    <location>
        <begin position="5"/>
        <end position="70"/>
    </location>
</feature>
<dbReference type="InterPro" id="IPR002939">
    <property type="entry name" value="DnaJ_C"/>
</dbReference>
<dbReference type="SUPFAM" id="SSF46565">
    <property type="entry name" value="Chaperone J-domain"/>
    <property type="match status" value="1"/>
</dbReference>
<dbReference type="PANTHER" id="PTHR43096:SF52">
    <property type="entry name" value="DNAJ HOMOLOG 1, MITOCHONDRIAL-RELATED"/>
    <property type="match status" value="1"/>
</dbReference>
<proteinExistence type="predicted"/>
<keyword evidence="5" id="KW-1185">Reference proteome</keyword>
<sequence>MKYKDYYEVLGVDKKATQEDIKKSYRKLAMKYHPDTNPNNKATDEKFKDINEAYEVLGDTEKRSKYDQFGSQSQFQGGADFDPSKYGFGGQNTQYKYSSGGDSDFSDFFNAFFGGGADFDVENMFHSSRGGRQRAVKGNDAELDVKITLEEGYSGVQKNLSLRIGDETKSLNYKVPKGIQEGEKIRLKEQGHKGQGNGKNGDLYIKFQFIKEENRVLEGNNLHVVVELLPWEAALGTQKSIKTLEGTISVKIPNEIQTGKRIRLKNQGYIDKQSNKGDLFITIKIINPTIITKELKELFIKMSEISGEK</sequence>
<name>A0A6A7KBD2_9FIRM</name>
<organism evidence="4 5">
    <name type="scientific">Alkalibaculum sporogenes</name>
    <dbReference type="NCBI Taxonomy" id="2655001"/>
    <lineage>
        <taxon>Bacteria</taxon>
        <taxon>Bacillati</taxon>
        <taxon>Bacillota</taxon>
        <taxon>Clostridia</taxon>
        <taxon>Eubacteriales</taxon>
        <taxon>Eubacteriaceae</taxon>
        <taxon>Alkalibaculum</taxon>
    </lineage>
</organism>
<dbReference type="GO" id="GO:0006260">
    <property type="term" value="P:DNA replication"/>
    <property type="evidence" value="ECO:0007669"/>
    <property type="project" value="UniProtKB-KW"/>
</dbReference>
<dbReference type="Gene3D" id="2.60.260.20">
    <property type="entry name" value="Urease metallochaperone UreE, N-terminal domain"/>
    <property type="match status" value="2"/>
</dbReference>
<accession>A0A6A7KBD2</accession>